<proteinExistence type="predicted"/>
<organism evidence="2 3">
    <name type="scientific">Linum trigynum</name>
    <dbReference type="NCBI Taxonomy" id="586398"/>
    <lineage>
        <taxon>Eukaryota</taxon>
        <taxon>Viridiplantae</taxon>
        <taxon>Streptophyta</taxon>
        <taxon>Embryophyta</taxon>
        <taxon>Tracheophyta</taxon>
        <taxon>Spermatophyta</taxon>
        <taxon>Magnoliopsida</taxon>
        <taxon>eudicotyledons</taxon>
        <taxon>Gunneridae</taxon>
        <taxon>Pentapetalae</taxon>
        <taxon>rosids</taxon>
        <taxon>fabids</taxon>
        <taxon>Malpighiales</taxon>
        <taxon>Linaceae</taxon>
        <taxon>Linum</taxon>
    </lineage>
</organism>
<evidence type="ECO:0000313" key="3">
    <source>
        <dbReference type="Proteomes" id="UP001497516"/>
    </source>
</evidence>
<sequence length="114" mass="12239">MGFASQRKMAAVVFSVWLVLAVFSASCFQVAEMRPLKEDGGDGDNHLLFLLQSLQRGAVRGSGPNPCTNIPGRNRGSCTRAVTAMNVAGDVFGRRSLTTATRQSGRRQFSQSSS</sequence>
<evidence type="ECO:0000313" key="2">
    <source>
        <dbReference type="EMBL" id="CAL1383199.1"/>
    </source>
</evidence>
<evidence type="ECO:0000256" key="1">
    <source>
        <dbReference type="SAM" id="SignalP"/>
    </source>
</evidence>
<dbReference type="PROSITE" id="PS51257">
    <property type="entry name" value="PROKAR_LIPOPROTEIN"/>
    <property type="match status" value="1"/>
</dbReference>
<dbReference type="PANTHER" id="PTHR33592:SF3">
    <property type="entry name" value="TRANSMEMBRANE PROTEIN"/>
    <property type="match status" value="1"/>
</dbReference>
<dbReference type="Proteomes" id="UP001497516">
    <property type="component" value="Chromosome 4"/>
</dbReference>
<feature type="signal peptide" evidence="1">
    <location>
        <begin position="1"/>
        <end position="27"/>
    </location>
</feature>
<feature type="chain" id="PRO_5044010566" evidence="1">
    <location>
        <begin position="28"/>
        <end position="114"/>
    </location>
</feature>
<reference evidence="2 3" key="1">
    <citation type="submission" date="2024-04" db="EMBL/GenBank/DDBJ databases">
        <authorList>
            <person name="Fracassetti M."/>
        </authorList>
    </citation>
    <scope>NUCLEOTIDE SEQUENCE [LARGE SCALE GENOMIC DNA]</scope>
</reference>
<keyword evidence="3" id="KW-1185">Reference proteome</keyword>
<name>A0AAV2EBJ8_9ROSI</name>
<keyword evidence="1" id="KW-0732">Signal</keyword>
<gene>
    <name evidence="2" type="ORF">LTRI10_LOCUS24484</name>
</gene>
<dbReference type="EMBL" id="OZ034817">
    <property type="protein sequence ID" value="CAL1383199.1"/>
    <property type="molecule type" value="Genomic_DNA"/>
</dbReference>
<dbReference type="PANTHER" id="PTHR33592">
    <property type="entry name" value="TRANSMEMBRANE PROTEIN"/>
    <property type="match status" value="1"/>
</dbReference>
<protein>
    <submittedName>
        <fullName evidence="2">Uncharacterized protein</fullName>
    </submittedName>
</protein>
<dbReference type="AlphaFoldDB" id="A0AAV2EBJ8"/>
<accession>A0AAV2EBJ8</accession>